<keyword evidence="2" id="KW-1185">Reference proteome</keyword>
<organism evidence="1 2">
    <name type="scientific">Rhynchophorus ferrugineus</name>
    <name type="common">Red palm weevil</name>
    <name type="synonym">Curculio ferrugineus</name>
    <dbReference type="NCBI Taxonomy" id="354439"/>
    <lineage>
        <taxon>Eukaryota</taxon>
        <taxon>Metazoa</taxon>
        <taxon>Ecdysozoa</taxon>
        <taxon>Arthropoda</taxon>
        <taxon>Hexapoda</taxon>
        <taxon>Insecta</taxon>
        <taxon>Pterygota</taxon>
        <taxon>Neoptera</taxon>
        <taxon>Endopterygota</taxon>
        <taxon>Coleoptera</taxon>
        <taxon>Polyphaga</taxon>
        <taxon>Cucujiformia</taxon>
        <taxon>Curculionidae</taxon>
        <taxon>Dryophthorinae</taxon>
        <taxon>Rhynchophorus</taxon>
    </lineage>
</organism>
<dbReference type="EMBL" id="JAACXV010000213">
    <property type="protein sequence ID" value="KAF7281920.1"/>
    <property type="molecule type" value="Genomic_DNA"/>
</dbReference>
<protein>
    <submittedName>
        <fullName evidence="1">Uncharacterized protein</fullName>
    </submittedName>
</protein>
<sequence length="93" mass="10804">MRFGFRSGVDGLQQRRAWESSSRVNFRLIGRSFEFLGEEEEEIVLGRITDGLEWLLVFDAYEKHLASILGISLWYEHQELPEYSPDIISVGQP</sequence>
<proteinExistence type="predicted"/>
<gene>
    <name evidence="1" type="ORF">GWI33_004041</name>
</gene>
<comment type="caution">
    <text evidence="1">The sequence shown here is derived from an EMBL/GenBank/DDBJ whole genome shotgun (WGS) entry which is preliminary data.</text>
</comment>
<accession>A0A834IPZ9</accession>
<evidence type="ECO:0000313" key="1">
    <source>
        <dbReference type="EMBL" id="KAF7281920.1"/>
    </source>
</evidence>
<evidence type="ECO:0000313" key="2">
    <source>
        <dbReference type="Proteomes" id="UP000625711"/>
    </source>
</evidence>
<dbReference type="AlphaFoldDB" id="A0A834IPZ9"/>
<dbReference type="Proteomes" id="UP000625711">
    <property type="component" value="Unassembled WGS sequence"/>
</dbReference>
<reference evidence="1" key="1">
    <citation type="submission" date="2020-08" db="EMBL/GenBank/DDBJ databases">
        <title>Genome sequencing and assembly of the red palm weevil Rhynchophorus ferrugineus.</title>
        <authorList>
            <person name="Dias G.B."/>
            <person name="Bergman C.M."/>
            <person name="Manee M."/>
        </authorList>
    </citation>
    <scope>NUCLEOTIDE SEQUENCE</scope>
    <source>
        <strain evidence="1">AA-2017</strain>
        <tissue evidence="1">Whole larva</tissue>
    </source>
</reference>
<name>A0A834IPZ9_RHYFE</name>